<feature type="binding site" evidence="11">
    <location>
        <begin position="101"/>
        <end position="102"/>
    </location>
    <ligand>
        <name>substrate</name>
    </ligand>
</feature>
<dbReference type="Pfam" id="PF08645">
    <property type="entry name" value="PNK3P"/>
    <property type="match status" value="1"/>
</dbReference>
<dbReference type="GO" id="GO:0005975">
    <property type="term" value="P:carbohydrate metabolic process"/>
    <property type="evidence" value="ECO:0007669"/>
    <property type="project" value="InterPro"/>
</dbReference>
<evidence type="ECO:0000256" key="11">
    <source>
        <dbReference type="PIRSR" id="PIRSR004682-2"/>
    </source>
</evidence>
<protein>
    <recommendedName>
        <fullName evidence="8 9">D,D-heptose 1,7-bisphosphate phosphatase</fullName>
        <ecNumber evidence="9">3.1.3.-</ecNumber>
    </recommendedName>
</protein>
<feature type="binding site" evidence="13">
    <location>
        <position position="127"/>
    </location>
    <ligand>
        <name>Mg(2+)</name>
        <dbReference type="ChEBI" id="CHEBI:18420"/>
    </ligand>
</feature>
<dbReference type="GO" id="GO:0046872">
    <property type="term" value="F:metal ion binding"/>
    <property type="evidence" value="ECO:0007669"/>
    <property type="project" value="UniProtKB-KW"/>
</dbReference>
<evidence type="ECO:0000256" key="4">
    <source>
        <dbReference type="ARBA" id="ARBA00022490"/>
    </source>
</evidence>
<dbReference type="NCBIfam" id="TIGR01656">
    <property type="entry name" value="Histidinol-ppas"/>
    <property type="match status" value="1"/>
</dbReference>
<dbReference type="InterPro" id="IPR036412">
    <property type="entry name" value="HAD-like_sf"/>
</dbReference>
<dbReference type="GO" id="GO:0005737">
    <property type="term" value="C:cytoplasm"/>
    <property type="evidence" value="ECO:0007669"/>
    <property type="project" value="UniProtKB-SubCell"/>
</dbReference>
<feature type="binding site" evidence="11">
    <location>
        <begin position="17"/>
        <end position="20"/>
    </location>
    <ligand>
        <name>substrate</name>
    </ligand>
</feature>
<comment type="similarity">
    <text evidence="9">Belongs to the gmhB family.</text>
</comment>
<dbReference type="PANTHER" id="PTHR42891">
    <property type="entry name" value="D-GLYCERO-BETA-D-MANNO-HEPTOSE-1,7-BISPHOSPHATE 7-PHOSPHATASE"/>
    <property type="match status" value="1"/>
</dbReference>
<dbReference type="InterPro" id="IPR006543">
    <property type="entry name" value="Histidinol-phos"/>
</dbReference>
<gene>
    <name evidence="14" type="ORF">DF188_09055</name>
</gene>
<evidence type="ECO:0000256" key="12">
    <source>
        <dbReference type="PIRSR" id="PIRSR004682-3"/>
    </source>
</evidence>
<dbReference type="InterPro" id="IPR023214">
    <property type="entry name" value="HAD_sf"/>
</dbReference>
<dbReference type="STRING" id="28200.GCA_001572935_01561"/>
<proteinExistence type="inferred from homology"/>
<feature type="binding site" evidence="13">
    <location>
        <position position="92"/>
    </location>
    <ligand>
        <name>Zn(2+)</name>
        <dbReference type="ChEBI" id="CHEBI:29105"/>
    </ligand>
</feature>
<dbReference type="EMBL" id="QEYI01000010">
    <property type="protein sequence ID" value="PWE19793.1"/>
    <property type="molecule type" value="Genomic_DNA"/>
</dbReference>
<evidence type="ECO:0000313" key="15">
    <source>
        <dbReference type="Proteomes" id="UP000245014"/>
    </source>
</evidence>
<dbReference type="CDD" id="cd07503">
    <property type="entry name" value="HAD_HisB-N"/>
    <property type="match status" value="1"/>
</dbReference>
<evidence type="ECO:0000256" key="3">
    <source>
        <dbReference type="ARBA" id="ARBA00011245"/>
    </source>
</evidence>
<dbReference type="AlphaFoldDB" id="A0A2U2BYK8"/>
<reference evidence="14 15" key="1">
    <citation type="submission" date="2018-05" db="EMBL/GenBank/DDBJ databases">
        <title>Antimicrobial susceptibility testing and genomic analysis of Arcobacter skirrowii strains and one Arcobacter butzleri isolated from German poultry farms.</title>
        <authorList>
            <person name="Haenel I."/>
            <person name="Hotzel H."/>
            <person name="Tomaso H."/>
            <person name="Busch A."/>
        </authorList>
    </citation>
    <scope>NUCLEOTIDE SEQUENCE [LARGE SCALE GENOMIC DNA]</scope>
    <source>
        <strain evidence="15">v</strain>
    </source>
</reference>
<evidence type="ECO:0000256" key="2">
    <source>
        <dbReference type="ARBA" id="ARBA00004496"/>
    </source>
</evidence>
<dbReference type="PANTHER" id="PTHR42891:SF1">
    <property type="entry name" value="D-GLYCERO-BETA-D-MANNO-HEPTOSE-1,7-BISPHOSPHATE 7-PHOSPHATASE"/>
    <property type="match status" value="1"/>
</dbReference>
<evidence type="ECO:0000256" key="8">
    <source>
        <dbReference type="ARBA" id="ARBA00031828"/>
    </source>
</evidence>
<evidence type="ECO:0000313" key="14">
    <source>
        <dbReference type="EMBL" id="PWE19793.1"/>
    </source>
</evidence>
<feature type="site" description="Stabilizes the phosphoryl group" evidence="12">
    <location>
        <position position="51"/>
    </location>
</feature>
<keyword evidence="7 9" id="KW-0119">Carbohydrate metabolism</keyword>
<dbReference type="SUPFAM" id="SSF56784">
    <property type="entry name" value="HAD-like"/>
    <property type="match status" value="1"/>
</dbReference>
<dbReference type="InterPro" id="IPR004446">
    <property type="entry name" value="Heptose_bisP_phosphatase"/>
</dbReference>
<keyword evidence="13" id="KW-0460">Magnesium</keyword>
<dbReference type="NCBIfam" id="NF006506">
    <property type="entry name" value="PRK08942.1"/>
    <property type="match status" value="1"/>
</dbReference>
<comment type="subunit">
    <text evidence="3">Monomer.</text>
</comment>
<feature type="binding site" evidence="13">
    <location>
        <position position="128"/>
    </location>
    <ligand>
        <name>Mg(2+)</name>
        <dbReference type="ChEBI" id="CHEBI:18420"/>
    </ligand>
</feature>
<feature type="binding site" evidence="11">
    <location>
        <begin position="9"/>
        <end position="11"/>
    </location>
    <ligand>
        <name>substrate</name>
    </ligand>
</feature>
<evidence type="ECO:0000256" key="1">
    <source>
        <dbReference type="ARBA" id="ARBA00001946"/>
    </source>
</evidence>
<feature type="active site" description="Nucleophile" evidence="10">
    <location>
        <position position="11"/>
    </location>
</feature>
<feature type="binding site" evidence="13">
    <location>
        <position position="9"/>
    </location>
    <ligand>
        <name>Mg(2+)</name>
        <dbReference type="ChEBI" id="CHEBI:18420"/>
    </ligand>
</feature>
<dbReference type="Proteomes" id="UP000245014">
    <property type="component" value="Unassembled WGS sequence"/>
</dbReference>
<keyword evidence="4 9" id="KW-0963">Cytoplasm</keyword>
<dbReference type="RefSeq" id="WP_109158740.1">
    <property type="nucleotide sequence ID" value="NZ_JAUQUK010000064.1"/>
</dbReference>
<feature type="binding site" evidence="13">
    <location>
        <position position="11"/>
    </location>
    <ligand>
        <name>Mg(2+)</name>
        <dbReference type="ChEBI" id="CHEBI:18420"/>
    </ligand>
</feature>
<feature type="site" description="Contributes to substrate recognition" evidence="12">
    <location>
        <position position="101"/>
    </location>
</feature>
<comment type="caution">
    <text evidence="14">The sequence shown here is derived from an EMBL/GenBank/DDBJ whole genome shotgun (WGS) entry which is preliminary data.</text>
</comment>
<feature type="binding site" evidence="11">
    <location>
        <position position="128"/>
    </location>
    <ligand>
        <name>substrate</name>
    </ligand>
</feature>
<feature type="binding site" evidence="13">
    <location>
        <position position="90"/>
    </location>
    <ligand>
        <name>Zn(2+)</name>
        <dbReference type="ChEBI" id="CHEBI:29105"/>
    </ligand>
</feature>
<organism evidence="14 15">
    <name type="scientific">Aliarcobacter skirrowii</name>
    <dbReference type="NCBI Taxonomy" id="28200"/>
    <lineage>
        <taxon>Bacteria</taxon>
        <taxon>Pseudomonadati</taxon>
        <taxon>Campylobacterota</taxon>
        <taxon>Epsilonproteobacteria</taxon>
        <taxon>Campylobacterales</taxon>
        <taxon>Arcobacteraceae</taxon>
        <taxon>Aliarcobacter</taxon>
    </lineage>
</organism>
<dbReference type="InterPro" id="IPR013954">
    <property type="entry name" value="PNK3P"/>
</dbReference>
<evidence type="ECO:0000256" key="9">
    <source>
        <dbReference type="PIRNR" id="PIRNR004682"/>
    </source>
</evidence>
<feature type="active site" description="Nucleophile" evidence="10">
    <location>
        <position position="9"/>
    </location>
</feature>
<dbReference type="PIRSF" id="PIRSF004682">
    <property type="entry name" value="GmhB"/>
    <property type="match status" value="1"/>
</dbReference>
<evidence type="ECO:0000256" key="7">
    <source>
        <dbReference type="ARBA" id="ARBA00023277"/>
    </source>
</evidence>
<keyword evidence="13" id="KW-0862">Zinc</keyword>
<keyword evidence="5 13" id="KW-0479">Metal-binding</keyword>
<evidence type="ECO:0000256" key="10">
    <source>
        <dbReference type="PIRSR" id="PIRSR004682-1"/>
    </source>
</evidence>
<name>A0A2U2BYK8_9BACT</name>
<comment type="cofactor">
    <cofactor evidence="13">
        <name>Zn(2+)</name>
        <dbReference type="ChEBI" id="CHEBI:29105"/>
    </cofactor>
</comment>
<comment type="cofactor">
    <cofactor evidence="1 13">
        <name>Mg(2+)</name>
        <dbReference type="ChEBI" id="CHEBI:18420"/>
    </cofactor>
</comment>
<feature type="binding site" evidence="11">
    <location>
        <begin position="51"/>
        <end position="54"/>
    </location>
    <ligand>
        <name>substrate</name>
    </ligand>
</feature>
<evidence type="ECO:0000256" key="5">
    <source>
        <dbReference type="ARBA" id="ARBA00022723"/>
    </source>
</evidence>
<feature type="binding site" evidence="13">
    <location>
        <position position="100"/>
    </location>
    <ligand>
        <name>Zn(2+)</name>
        <dbReference type="ChEBI" id="CHEBI:29105"/>
    </ligand>
</feature>
<dbReference type="NCBIfam" id="TIGR01662">
    <property type="entry name" value="HAD-SF-IIIA"/>
    <property type="match status" value="1"/>
</dbReference>
<keyword evidence="6 9" id="KW-0378">Hydrolase</keyword>
<accession>A0A2U2BYK8</accession>
<dbReference type="GO" id="GO:0016791">
    <property type="term" value="F:phosphatase activity"/>
    <property type="evidence" value="ECO:0007669"/>
    <property type="project" value="InterPro"/>
</dbReference>
<feature type="binding site" evidence="13">
    <location>
        <position position="98"/>
    </location>
    <ligand>
        <name>Zn(2+)</name>
        <dbReference type="ChEBI" id="CHEBI:29105"/>
    </ligand>
</feature>
<dbReference type="Gene3D" id="3.40.50.1000">
    <property type="entry name" value="HAD superfamily/HAD-like"/>
    <property type="match status" value="1"/>
</dbReference>
<evidence type="ECO:0000256" key="13">
    <source>
        <dbReference type="PIRSR" id="PIRSR004682-4"/>
    </source>
</evidence>
<sequence>MKKKIIYLDRDGVINEDFEYVYKISDFKFVDGVFEACKKFLDFGYEIIIVTNQSGIGRGFYTNEDFEILTNYMLEEFKKQKIDILKVYHCPHKPEENCLCRKPKNGMILKSLNDFDIDLKNSWLIGDKKSDIDCAKNGKIENKILISKNEKNCEDFLVANSLFDSLKYIKE</sequence>
<dbReference type="NCBIfam" id="TIGR00213">
    <property type="entry name" value="GmhB_yaeD"/>
    <property type="match status" value="1"/>
</dbReference>
<evidence type="ECO:0000256" key="6">
    <source>
        <dbReference type="ARBA" id="ARBA00022801"/>
    </source>
</evidence>
<comment type="subcellular location">
    <subcellularLocation>
        <location evidence="2 9">Cytoplasm</location>
    </subcellularLocation>
</comment>
<feature type="site" description="Stabilizes the phosphoryl group" evidence="12">
    <location>
        <position position="102"/>
    </location>
</feature>
<dbReference type="InterPro" id="IPR006549">
    <property type="entry name" value="HAD-SF_hydro_IIIA"/>
</dbReference>
<dbReference type="EC" id="3.1.3.-" evidence="9"/>